<name>A0A2I0B9P1_9ASPA</name>
<sequence>MMENLIPGLPEEIAVECLIRVSHQSFAQLRRVCRRWKQKLDSPLFYRLRLSAGFARSLLALTQAEHLAGVAPSQKHPSSFPAYRLTVIDPAAGEWNALPAIPGLSRGLPLFFRLASAGCKLVVVGGWDPDTLAATDSVYVYDFLAGAWRRGRPMPGPRRSFFACASSPDGRVFVAGGHDEEKNALRSAMVYDVGKDEWAPLPEMARERDECAGVIVGGMFRVLGGYSTAMQGRFGGCAESFDIGKWRWLPVEEAAMSEGESPRTSVAGDDGRVYMCRGVWVASSEAEGEGWRAVAQLPEDVRVALVMIWWKGKLVVVGTGCHGGEQAAYVLHMKQGTGSPAWLKMEVPAEYSGNVQCGCCVEI</sequence>
<reference evidence="2 3" key="1">
    <citation type="journal article" date="2017" name="Nature">
        <title>The Apostasia genome and the evolution of orchids.</title>
        <authorList>
            <person name="Zhang G.Q."/>
            <person name="Liu K.W."/>
            <person name="Li Z."/>
            <person name="Lohaus R."/>
            <person name="Hsiao Y.Y."/>
            <person name="Niu S.C."/>
            <person name="Wang J.Y."/>
            <person name="Lin Y.C."/>
            <person name="Xu Q."/>
            <person name="Chen L.J."/>
            <person name="Yoshida K."/>
            <person name="Fujiwara S."/>
            <person name="Wang Z.W."/>
            <person name="Zhang Y.Q."/>
            <person name="Mitsuda N."/>
            <person name="Wang M."/>
            <person name="Liu G.H."/>
            <person name="Pecoraro L."/>
            <person name="Huang H.X."/>
            <person name="Xiao X.J."/>
            <person name="Lin M."/>
            <person name="Wu X.Y."/>
            <person name="Wu W.L."/>
            <person name="Chen Y.Y."/>
            <person name="Chang S.B."/>
            <person name="Sakamoto S."/>
            <person name="Ohme-Takagi M."/>
            <person name="Yagi M."/>
            <person name="Zeng S.J."/>
            <person name="Shen C.Y."/>
            <person name="Yeh C.M."/>
            <person name="Luo Y.B."/>
            <person name="Tsai W.C."/>
            <person name="Van de Peer Y."/>
            <person name="Liu Z.J."/>
        </authorList>
    </citation>
    <scope>NUCLEOTIDE SEQUENCE [LARGE SCALE GENOMIC DNA]</scope>
    <source>
        <strain evidence="3">cv. Shenzhen</strain>
        <tissue evidence="2">Stem</tissue>
    </source>
</reference>
<dbReference type="CDD" id="cd22152">
    <property type="entry name" value="F-box_AtAFR-like"/>
    <property type="match status" value="1"/>
</dbReference>
<dbReference type="OrthoDB" id="191037at2759"/>
<feature type="domain" description="F-box" evidence="1">
    <location>
        <begin position="3"/>
        <end position="48"/>
    </location>
</feature>
<dbReference type="EMBL" id="KZ451903">
    <property type="protein sequence ID" value="PKA64512.1"/>
    <property type="molecule type" value="Genomic_DNA"/>
</dbReference>
<protein>
    <submittedName>
        <fullName evidence="2">F-box/kelch-repeat protein</fullName>
    </submittedName>
</protein>
<dbReference type="InterPro" id="IPR044595">
    <property type="entry name" value="KMD1-4"/>
</dbReference>
<dbReference type="PROSITE" id="PS50181">
    <property type="entry name" value="FBOX"/>
    <property type="match status" value="1"/>
</dbReference>
<dbReference type="SUPFAM" id="SSF117281">
    <property type="entry name" value="Kelch motif"/>
    <property type="match status" value="1"/>
</dbReference>
<accession>A0A2I0B9P1</accession>
<dbReference type="InterPro" id="IPR001810">
    <property type="entry name" value="F-box_dom"/>
</dbReference>
<dbReference type="Gene3D" id="2.120.10.80">
    <property type="entry name" value="Kelch-type beta propeller"/>
    <property type="match status" value="1"/>
</dbReference>
<dbReference type="Pfam" id="PF01344">
    <property type="entry name" value="Kelch_1"/>
    <property type="match status" value="2"/>
</dbReference>
<keyword evidence="3" id="KW-1185">Reference proteome</keyword>
<evidence type="ECO:0000259" key="1">
    <source>
        <dbReference type="PROSITE" id="PS50181"/>
    </source>
</evidence>
<dbReference type="STRING" id="1088818.A0A2I0B9P1"/>
<dbReference type="AlphaFoldDB" id="A0A2I0B9P1"/>
<dbReference type="SMART" id="SM00612">
    <property type="entry name" value="Kelch"/>
    <property type="match status" value="2"/>
</dbReference>
<organism evidence="2 3">
    <name type="scientific">Apostasia shenzhenica</name>
    <dbReference type="NCBI Taxonomy" id="1088818"/>
    <lineage>
        <taxon>Eukaryota</taxon>
        <taxon>Viridiplantae</taxon>
        <taxon>Streptophyta</taxon>
        <taxon>Embryophyta</taxon>
        <taxon>Tracheophyta</taxon>
        <taxon>Spermatophyta</taxon>
        <taxon>Magnoliopsida</taxon>
        <taxon>Liliopsida</taxon>
        <taxon>Asparagales</taxon>
        <taxon>Orchidaceae</taxon>
        <taxon>Apostasioideae</taxon>
        <taxon>Apostasia</taxon>
    </lineage>
</organism>
<proteinExistence type="predicted"/>
<dbReference type="GO" id="GO:2000762">
    <property type="term" value="P:regulation of phenylpropanoid metabolic process"/>
    <property type="evidence" value="ECO:0007669"/>
    <property type="project" value="InterPro"/>
</dbReference>
<dbReference type="InterPro" id="IPR036047">
    <property type="entry name" value="F-box-like_dom_sf"/>
</dbReference>
<dbReference type="InterPro" id="IPR006652">
    <property type="entry name" value="Kelch_1"/>
</dbReference>
<dbReference type="Pfam" id="PF00646">
    <property type="entry name" value="F-box"/>
    <property type="match status" value="1"/>
</dbReference>
<dbReference type="PANTHER" id="PTHR46407:SF3">
    <property type="entry name" value="OS02G0208700 PROTEIN"/>
    <property type="match status" value="1"/>
</dbReference>
<dbReference type="GO" id="GO:0080037">
    <property type="term" value="P:negative regulation of cytokinin-activated signaling pathway"/>
    <property type="evidence" value="ECO:0007669"/>
    <property type="project" value="InterPro"/>
</dbReference>
<evidence type="ECO:0000313" key="2">
    <source>
        <dbReference type="EMBL" id="PKA64512.1"/>
    </source>
</evidence>
<dbReference type="InterPro" id="IPR015915">
    <property type="entry name" value="Kelch-typ_b-propeller"/>
</dbReference>
<dbReference type="PANTHER" id="PTHR46407">
    <property type="entry name" value="OS02G0208700 PROTEIN"/>
    <property type="match status" value="1"/>
</dbReference>
<dbReference type="Gene3D" id="1.20.1280.50">
    <property type="match status" value="1"/>
</dbReference>
<dbReference type="SMART" id="SM00256">
    <property type="entry name" value="FBOX"/>
    <property type="match status" value="1"/>
</dbReference>
<evidence type="ECO:0000313" key="3">
    <source>
        <dbReference type="Proteomes" id="UP000236161"/>
    </source>
</evidence>
<gene>
    <name evidence="2" type="ORF">AXF42_Ash007257</name>
</gene>
<dbReference type="SUPFAM" id="SSF81383">
    <property type="entry name" value="F-box domain"/>
    <property type="match status" value="1"/>
</dbReference>
<dbReference type="Proteomes" id="UP000236161">
    <property type="component" value="Unassembled WGS sequence"/>
</dbReference>